<dbReference type="OrthoDB" id="8019869at2"/>
<dbReference type="AlphaFoldDB" id="A0A370HKC2"/>
<evidence type="ECO:0000313" key="1">
    <source>
        <dbReference type="EMBL" id="RDI58521.1"/>
    </source>
</evidence>
<dbReference type="RefSeq" id="WP_114770550.1">
    <property type="nucleotide sequence ID" value="NZ_QQBB01000005.1"/>
</dbReference>
<name>A0A370HKC2_9HYPH</name>
<dbReference type="Proteomes" id="UP000254925">
    <property type="component" value="Unassembled WGS sequence"/>
</dbReference>
<proteinExistence type="predicted"/>
<gene>
    <name evidence="1" type="ORF">DES45_10542</name>
</gene>
<dbReference type="EMBL" id="QQBB01000005">
    <property type="protein sequence ID" value="RDI58521.1"/>
    <property type="molecule type" value="Genomic_DNA"/>
</dbReference>
<keyword evidence="2" id="KW-1185">Reference proteome</keyword>
<protein>
    <submittedName>
        <fullName evidence="1">Uncharacterized protein</fullName>
    </submittedName>
</protein>
<evidence type="ECO:0000313" key="2">
    <source>
        <dbReference type="Proteomes" id="UP000254925"/>
    </source>
</evidence>
<reference evidence="1 2" key="1">
    <citation type="submission" date="2018-07" db="EMBL/GenBank/DDBJ databases">
        <title>Genomic Encyclopedia of Type Strains, Phase IV (KMG-IV): sequencing the most valuable type-strain genomes for metagenomic binning, comparative biology and taxonomic classification.</title>
        <authorList>
            <person name="Goeker M."/>
        </authorList>
    </citation>
    <scope>NUCLEOTIDE SEQUENCE [LARGE SCALE GENOMIC DNA]</scope>
    <source>
        <strain evidence="1 2">DSM 14364</strain>
    </source>
</reference>
<sequence>MRIHLVIAGLALAHAGCAPTIHETLAVSCSDYIGRPISERIAALGPPKAVYRINPTQIGYVFEGRETALVGGDTYYTVNYMVGVDRHRTPIYPVTTTCQGVFVVRSPTDAIPISQRIIVDVL</sequence>
<accession>A0A370HKC2</accession>
<comment type="caution">
    <text evidence="1">The sequence shown here is derived from an EMBL/GenBank/DDBJ whole genome shotgun (WGS) entry which is preliminary data.</text>
</comment>
<organism evidence="1 2">
    <name type="scientific">Microvirga subterranea</name>
    <dbReference type="NCBI Taxonomy" id="186651"/>
    <lineage>
        <taxon>Bacteria</taxon>
        <taxon>Pseudomonadati</taxon>
        <taxon>Pseudomonadota</taxon>
        <taxon>Alphaproteobacteria</taxon>
        <taxon>Hyphomicrobiales</taxon>
        <taxon>Methylobacteriaceae</taxon>
        <taxon>Microvirga</taxon>
    </lineage>
</organism>